<dbReference type="PANTHER" id="PTHR11439">
    <property type="entry name" value="GAG-POL-RELATED RETROTRANSPOSON"/>
    <property type="match status" value="1"/>
</dbReference>
<dbReference type="InterPro" id="IPR012337">
    <property type="entry name" value="RNaseH-like_sf"/>
</dbReference>
<evidence type="ECO:0000313" key="2">
    <source>
        <dbReference type="EMBL" id="ACA60889.1"/>
    </source>
</evidence>
<accession>B1PJ29</accession>
<dbReference type="PANTHER" id="PTHR11439:SF483">
    <property type="entry name" value="PEPTIDE SYNTHASE GLIP-LIKE, PUTATIVE (AFU_ORTHOLOGUE AFUA_3G12920)-RELATED"/>
    <property type="match status" value="1"/>
</dbReference>
<organism evidence="2">
    <name type="scientific">Thalassiosira pseudonana</name>
    <name type="common">Marine diatom</name>
    <name type="synonym">Cyclotella nana</name>
    <dbReference type="NCBI Taxonomy" id="35128"/>
    <lineage>
        <taxon>Eukaryota</taxon>
        <taxon>Sar</taxon>
        <taxon>Stramenopiles</taxon>
        <taxon>Ochrophyta</taxon>
        <taxon>Bacillariophyta</taxon>
        <taxon>Coscinodiscophyceae</taxon>
        <taxon>Thalassiosirophycidae</taxon>
        <taxon>Thalassiosirales</taxon>
        <taxon>Thalassiosiraceae</taxon>
        <taxon>Thalassiosira</taxon>
    </lineage>
</organism>
<dbReference type="CDD" id="cd09272">
    <property type="entry name" value="RNase_HI_RT_Ty1"/>
    <property type="match status" value="1"/>
</dbReference>
<dbReference type="GO" id="GO:0003676">
    <property type="term" value="F:nucleic acid binding"/>
    <property type="evidence" value="ECO:0007669"/>
    <property type="project" value="InterPro"/>
</dbReference>
<sequence length="1361" mass="153853">MSTSSVTCLKSELDSHADTCVVGKHALVVHEHNRMVNVFSYDPKSKGKPAKIVDALVKYVDPFTGAESLIMINQAIHVDYLDHNLICPMQCRLNGVTVNDTPKFLTDNPTDESHSMILTDPEDAAHQLSIHLELDGVISYFETCKPTQEEYEQSDLPLFELTAPAPDWDPSDPSLREQEASLLDFRGQIIPVDKSTSRGRYRHRLCEVSQDSGDAGLIRRDDDSFALMLEQNVAVTISEVTTRPKIALNHLELAKRWGIPPDRAKQTVQMTTQRGIRTILNPTLSRRFSTNDRHLRYRRLPHYVYQDTMFSSVKSTRGNSMSQVFATPFAWSRNYPMARRSQAHEAVGALFNRVGVPLAIISDNAKEEVLGKLRQKLVDAHCPLRQTEPYSPWSNSAELEIRELKKATGRRLLKSGAPKRLWDYCLELESLIRSHTAHDIFKLNGRTPEAMMMGETPDISYICEFGWYDWVMFRDEVAPYPEPKLVLGRYLGPSVDVGPAMSARIIKANGQVVDRSTFRHLTADELQDEVHKATRDDFTKLLHEKLGSAATFADLTLGGDGGRSFLLPTPEHIPYDDVPFDILEEELMPTPESGDEYVNAEVMLPRGNAMQRGRVVKRKRDDDGNIVGTANANPILDTRVYEVMFPDGEVTELAANTIATSMYAQCDVDGNEYLLLEAFVDHQKSDAALTLEQQKTNHNGRPSIRKSTAGWKLCCQWLDGSTSWVRLSELKESHPVQVAEYAVAAGIDHEPAFNWWVRHVLKKRDRIIAQVKQRNARYLKKTHKFGIEMPKSVQEALELDKKNGNNLWGDAIKKEMQNVRIAFDILPDGTTAPIGYQHVRCHMIFDVKMEDFRRKARLVAGGHTTEAPPTLTYASVVSRETVRIALTMAALHGLPIMAADVMNAYVTAPNKEKIWTTLGPEFGSDCGKKAIIVRALYGLKSAGAAFRSHLGECMRNLGYKPCLADPDLWMKPEYDPSDSFKYWSYILCYVDDILVIHHQPEDVIKKIDKYFPLKPGSVGKPDMYLGTKLREITFTNGEKAWAMSPSKYVQESVSNCIKHVKANMSDMFNLPKKAINPFPTDYEPMEDGTPELDAEHASYYQQLIGIMRWMVEIGRIDIDTQVSMLASHVALPRQGHMSAALHIMAYLRDHHNSRMVFDAHEPEIVKSDFKKYDWQEFYRDAKEALPPNMPPARGRAVDLRLYVDSDHAGDKVTRRSRTGYIIYLNSAPIQWLSKKQSTVETSVFGAEFVAMKHGIETVRGIRYKLRMMGIEVDNPTYVYGDNMSVVTNSSKPESQLKKKCNSICYHAVRESVAMGESLVSHISTDKNPADLMTKTLVGVKRRFLVSKLLYDIYDDHGIAKQ</sequence>
<dbReference type="Pfam" id="PF07727">
    <property type="entry name" value="RVT_2"/>
    <property type="match status" value="1"/>
</dbReference>
<dbReference type="InterPro" id="IPR036397">
    <property type="entry name" value="RNaseH_sf"/>
</dbReference>
<evidence type="ECO:0000259" key="1">
    <source>
        <dbReference type="Pfam" id="PF07727"/>
    </source>
</evidence>
<proteinExistence type="predicted"/>
<dbReference type="Gene3D" id="3.30.420.10">
    <property type="entry name" value="Ribonuclease H-like superfamily/Ribonuclease H"/>
    <property type="match status" value="1"/>
</dbReference>
<dbReference type="EMBL" id="EU432485">
    <property type="protein sequence ID" value="ACA60889.1"/>
    <property type="molecule type" value="Genomic_DNA"/>
</dbReference>
<reference evidence="2" key="1">
    <citation type="submission" date="2008-01" db="EMBL/GenBank/DDBJ databases">
        <title>Pirate Transposons in Diatom Genomes.</title>
        <authorList>
            <person name="Maumus F."/>
            <person name="Allen A."/>
            <person name="Bowler C."/>
        </authorList>
    </citation>
    <scope>NUCLEOTIDE SEQUENCE</scope>
</reference>
<dbReference type="InterPro" id="IPR013103">
    <property type="entry name" value="RVT_2"/>
</dbReference>
<feature type="domain" description="Reverse transcriptase Ty1/copia-type" evidence="1">
    <location>
        <begin position="832"/>
        <end position="1032"/>
    </location>
</feature>
<protein>
    <submittedName>
        <fullName evidence="2">Pol protein</fullName>
    </submittedName>
</protein>
<name>B1PJ29_THAPS</name>
<dbReference type="SUPFAM" id="SSF53098">
    <property type="entry name" value="Ribonuclease H-like"/>
    <property type="match status" value="1"/>
</dbReference>